<dbReference type="EMBL" id="RBAH01000022">
    <property type="protein sequence ID" value="RKN75818.1"/>
    <property type="molecule type" value="Genomic_DNA"/>
</dbReference>
<dbReference type="PANTHER" id="PTHR21666">
    <property type="entry name" value="PEPTIDASE-RELATED"/>
    <property type="match status" value="1"/>
</dbReference>
<dbReference type="InterPro" id="IPR011055">
    <property type="entry name" value="Dup_hybrid_motif"/>
</dbReference>
<dbReference type="InterPro" id="IPR016047">
    <property type="entry name" value="M23ase_b-sheet_dom"/>
</dbReference>
<dbReference type="OrthoDB" id="9809488at2"/>
<dbReference type="Proteomes" id="UP000282311">
    <property type="component" value="Unassembled WGS sequence"/>
</dbReference>
<evidence type="ECO:0000313" key="2">
    <source>
        <dbReference type="EMBL" id="RKN75818.1"/>
    </source>
</evidence>
<feature type="domain" description="M23ase beta-sheet core" evidence="1">
    <location>
        <begin position="67"/>
        <end position="157"/>
    </location>
</feature>
<organism evidence="2 3">
    <name type="scientific">Paenibacillus ginsengarvi</name>
    <dbReference type="NCBI Taxonomy" id="400777"/>
    <lineage>
        <taxon>Bacteria</taxon>
        <taxon>Bacillati</taxon>
        <taxon>Bacillota</taxon>
        <taxon>Bacilli</taxon>
        <taxon>Bacillales</taxon>
        <taxon>Paenibacillaceae</taxon>
        <taxon>Paenibacillus</taxon>
    </lineage>
</organism>
<dbReference type="Gene3D" id="2.70.70.10">
    <property type="entry name" value="Glucose Permease (Domain IIA)"/>
    <property type="match status" value="1"/>
</dbReference>
<gene>
    <name evidence="2" type="ORF">D7M11_25265</name>
</gene>
<dbReference type="GO" id="GO:0004222">
    <property type="term" value="F:metalloendopeptidase activity"/>
    <property type="evidence" value="ECO:0007669"/>
    <property type="project" value="TreeGrafter"/>
</dbReference>
<proteinExistence type="predicted"/>
<dbReference type="AlphaFoldDB" id="A0A3B0BTV5"/>
<comment type="caution">
    <text evidence="2">The sequence shown here is derived from an EMBL/GenBank/DDBJ whole genome shotgun (WGS) entry which is preliminary data.</text>
</comment>
<dbReference type="RefSeq" id="WP_120750048.1">
    <property type="nucleotide sequence ID" value="NZ_RBAH01000022.1"/>
</dbReference>
<dbReference type="CDD" id="cd12797">
    <property type="entry name" value="M23_peptidase"/>
    <property type="match status" value="1"/>
</dbReference>
<dbReference type="PANTHER" id="PTHR21666:SF270">
    <property type="entry name" value="MUREIN HYDROLASE ACTIVATOR ENVC"/>
    <property type="match status" value="1"/>
</dbReference>
<evidence type="ECO:0000259" key="1">
    <source>
        <dbReference type="Pfam" id="PF01551"/>
    </source>
</evidence>
<reference evidence="2 3" key="1">
    <citation type="journal article" date="2007" name="Int. J. Syst. Evol. Microbiol.">
        <title>Paenibacillus ginsengarvi sp. nov., isolated from soil from ginseng cultivation.</title>
        <authorList>
            <person name="Yoon M.H."/>
            <person name="Ten L.N."/>
            <person name="Im W.T."/>
        </authorList>
    </citation>
    <scope>NUCLEOTIDE SEQUENCE [LARGE SCALE GENOMIC DNA]</scope>
    <source>
        <strain evidence="2 3">KCTC 13059</strain>
    </source>
</reference>
<keyword evidence="3" id="KW-1185">Reference proteome</keyword>
<evidence type="ECO:0000313" key="3">
    <source>
        <dbReference type="Proteomes" id="UP000282311"/>
    </source>
</evidence>
<dbReference type="InterPro" id="IPR050570">
    <property type="entry name" value="Cell_wall_metabolism_enzyme"/>
</dbReference>
<sequence length="180" mass="20354">MTTEIEFITIHPVHKHAFSVIEHPEGQYQHIGDALGCDCMIEKFVDGFMRKYRSDGKQNEDWYGWDAEVLAPFDGIVESVYLNPVTNLVGEINPSRSSSITFLRNDGVRVFLGHVQNVLVTEGDSVKAGDLVARVGNNGYSRNPHVHIGAWKDKTPLQIRFDAREMGNYFKQLGDRGYHC</sequence>
<name>A0A3B0BTV5_9BACL</name>
<protein>
    <submittedName>
        <fullName evidence="2">M23 family metallopeptidase</fullName>
    </submittedName>
</protein>
<dbReference type="SUPFAM" id="SSF51261">
    <property type="entry name" value="Duplicated hybrid motif"/>
    <property type="match status" value="1"/>
</dbReference>
<accession>A0A3B0BTV5</accession>
<dbReference type="Pfam" id="PF01551">
    <property type="entry name" value="Peptidase_M23"/>
    <property type="match status" value="1"/>
</dbReference>